<dbReference type="PANTHER" id="PTHR13140">
    <property type="entry name" value="MYOSIN"/>
    <property type="match status" value="1"/>
</dbReference>
<keyword evidence="4" id="KW-0505">Motor protein</keyword>
<comment type="caution">
    <text evidence="4">Lacks conserved residue(s) required for the propagation of feature annotation.</text>
</comment>
<organism evidence="6">
    <name type="scientific">Magallana gigas</name>
    <name type="common">Pacific oyster</name>
    <name type="synonym">Crassostrea gigas</name>
    <dbReference type="NCBI Taxonomy" id="29159"/>
    <lineage>
        <taxon>Eukaryota</taxon>
        <taxon>Metazoa</taxon>
        <taxon>Spiralia</taxon>
        <taxon>Lophotrochozoa</taxon>
        <taxon>Mollusca</taxon>
        <taxon>Bivalvia</taxon>
        <taxon>Autobranchia</taxon>
        <taxon>Pteriomorphia</taxon>
        <taxon>Ostreida</taxon>
        <taxon>Ostreoidea</taxon>
        <taxon>Ostreidae</taxon>
        <taxon>Magallana</taxon>
    </lineage>
</organism>
<comment type="similarity">
    <text evidence="4">Belongs to the TRAFAC class myosin-kinesin ATPase superfamily. Myosin family.</text>
</comment>
<dbReference type="GO" id="GO:0007015">
    <property type="term" value="P:actin filament organization"/>
    <property type="evidence" value="ECO:0007669"/>
    <property type="project" value="TreeGrafter"/>
</dbReference>
<keyword evidence="1" id="KW-0547">Nucleotide-binding</keyword>
<dbReference type="EMBL" id="JH818604">
    <property type="protein sequence ID" value="EKC23812.1"/>
    <property type="molecule type" value="Genomic_DNA"/>
</dbReference>
<dbReference type="GO" id="GO:0016459">
    <property type="term" value="C:myosin complex"/>
    <property type="evidence" value="ECO:0007669"/>
    <property type="project" value="UniProtKB-KW"/>
</dbReference>
<keyword evidence="4" id="KW-0518">Myosin</keyword>
<dbReference type="PANTHER" id="PTHR13140:SF706">
    <property type="entry name" value="DILUTE CLASS UNCONVENTIONAL MYOSIN, ISOFORM C"/>
    <property type="match status" value="1"/>
</dbReference>
<protein>
    <submittedName>
        <fullName evidence="6">Myosin-4</fullName>
    </submittedName>
</protein>
<dbReference type="GO" id="GO:0000146">
    <property type="term" value="F:microfilament motor activity"/>
    <property type="evidence" value="ECO:0007669"/>
    <property type="project" value="TreeGrafter"/>
</dbReference>
<dbReference type="InterPro" id="IPR027417">
    <property type="entry name" value="P-loop_NTPase"/>
</dbReference>
<dbReference type="GO" id="GO:0016020">
    <property type="term" value="C:membrane"/>
    <property type="evidence" value="ECO:0007669"/>
    <property type="project" value="TreeGrafter"/>
</dbReference>
<evidence type="ECO:0000313" key="6">
    <source>
        <dbReference type="EMBL" id="EKC23812.1"/>
    </source>
</evidence>
<dbReference type="SUPFAM" id="SSF52540">
    <property type="entry name" value="P-loop containing nucleoside triphosphate hydrolases"/>
    <property type="match status" value="1"/>
</dbReference>
<reference evidence="6" key="1">
    <citation type="journal article" date="2012" name="Nature">
        <title>The oyster genome reveals stress adaptation and complexity of shell formation.</title>
        <authorList>
            <person name="Zhang G."/>
            <person name="Fang X."/>
            <person name="Guo X."/>
            <person name="Li L."/>
            <person name="Luo R."/>
            <person name="Xu F."/>
            <person name="Yang P."/>
            <person name="Zhang L."/>
            <person name="Wang X."/>
            <person name="Qi H."/>
            <person name="Xiong Z."/>
            <person name="Que H."/>
            <person name="Xie Y."/>
            <person name="Holland P.W."/>
            <person name="Paps J."/>
            <person name="Zhu Y."/>
            <person name="Wu F."/>
            <person name="Chen Y."/>
            <person name="Wang J."/>
            <person name="Peng C."/>
            <person name="Meng J."/>
            <person name="Yang L."/>
            <person name="Liu J."/>
            <person name="Wen B."/>
            <person name="Zhang N."/>
            <person name="Huang Z."/>
            <person name="Zhu Q."/>
            <person name="Feng Y."/>
            <person name="Mount A."/>
            <person name="Hedgecock D."/>
            <person name="Xu Z."/>
            <person name="Liu Y."/>
            <person name="Domazet-Loso T."/>
            <person name="Du Y."/>
            <person name="Sun X."/>
            <person name="Zhang S."/>
            <person name="Liu B."/>
            <person name="Cheng P."/>
            <person name="Jiang X."/>
            <person name="Li J."/>
            <person name="Fan D."/>
            <person name="Wang W."/>
            <person name="Fu W."/>
            <person name="Wang T."/>
            <person name="Wang B."/>
            <person name="Zhang J."/>
            <person name="Peng Z."/>
            <person name="Li Y."/>
            <person name="Li N."/>
            <person name="Wang J."/>
            <person name="Chen M."/>
            <person name="He Y."/>
            <person name="Tan F."/>
            <person name="Song X."/>
            <person name="Zheng Q."/>
            <person name="Huang R."/>
            <person name="Yang H."/>
            <person name="Du X."/>
            <person name="Chen L."/>
            <person name="Yang M."/>
            <person name="Gaffney P.M."/>
            <person name="Wang S."/>
            <person name="Luo L."/>
            <person name="She Z."/>
            <person name="Ming Y."/>
            <person name="Huang W."/>
            <person name="Zhang S."/>
            <person name="Huang B."/>
            <person name="Zhang Y."/>
            <person name="Qu T."/>
            <person name="Ni P."/>
            <person name="Miao G."/>
            <person name="Wang J."/>
            <person name="Wang Q."/>
            <person name="Steinberg C.E."/>
            <person name="Wang H."/>
            <person name="Li N."/>
            <person name="Qian L."/>
            <person name="Zhang G."/>
            <person name="Li Y."/>
            <person name="Yang H."/>
            <person name="Liu X."/>
            <person name="Wang J."/>
            <person name="Yin Y."/>
            <person name="Wang J."/>
        </authorList>
    </citation>
    <scope>NUCLEOTIDE SEQUENCE [LARGE SCALE GENOMIC DNA]</scope>
    <source>
        <strain evidence="6">05x7-T-G4-1.051#20</strain>
    </source>
</reference>
<dbReference type="InParanoid" id="K1PIK3"/>
<feature type="region of interest" description="Disordered" evidence="5">
    <location>
        <begin position="119"/>
        <end position="172"/>
    </location>
</feature>
<sequence length="172" mass="20419">MAPEQLDEKLVRGQLKYNGISAICLIRKNGYPSRILIEDFIKRYKPLFSFREPNNKKLVKTILDGTLPIEIRDKYRIGKNKVFMKESVNSHIDRVHFIRQKWAASVISGVLKKNCENQKRERLKKEQKEKERKRKLEEERKCQKEEVERNRKTEDQQGKDIERTAGVGTHHC</sequence>
<keyword evidence="2" id="KW-0067">ATP-binding</keyword>
<dbReference type="Pfam" id="PF00063">
    <property type="entry name" value="Myosin_head"/>
    <property type="match status" value="1"/>
</dbReference>
<dbReference type="Gene3D" id="1.20.5.4820">
    <property type="match status" value="1"/>
</dbReference>
<accession>K1PIK3</accession>
<dbReference type="GO" id="GO:0005524">
    <property type="term" value="F:ATP binding"/>
    <property type="evidence" value="ECO:0007669"/>
    <property type="project" value="UniProtKB-KW"/>
</dbReference>
<evidence type="ECO:0000256" key="1">
    <source>
        <dbReference type="ARBA" id="ARBA00022741"/>
    </source>
</evidence>
<feature type="compositionally biased region" description="Basic and acidic residues" evidence="5">
    <location>
        <begin position="119"/>
        <end position="163"/>
    </location>
</feature>
<dbReference type="InterPro" id="IPR001609">
    <property type="entry name" value="Myosin_head_motor_dom-like"/>
</dbReference>
<dbReference type="AlphaFoldDB" id="K1PIK3"/>
<dbReference type="GO" id="GO:0005737">
    <property type="term" value="C:cytoplasm"/>
    <property type="evidence" value="ECO:0007669"/>
    <property type="project" value="TreeGrafter"/>
</dbReference>
<proteinExistence type="inferred from homology"/>
<keyword evidence="3 4" id="KW-0009">Actin-binding</keyword>
<dbReference type="HOGENOM" id="CLU_1556765_0_0_1"/>
<dbReference type="PROSITE" id="PS51456">
    <property type="entry name" value="MYOSIN_MOTOR"/>
    <property type="match status" value="1"/>
</dbReference>
<name>K1PIK3_MAGGI</name>
<evidence type="ECO:0000256" key="4">
    <source>
        <dbReference type="PROSITE-ProRule" id="PRU00782"/>
    </source>
</evidence>
<evidence type="ECO:0000256" key="5">
    <source>
        <dbReference type="SAM" id="MobiDB-lite"/>
    </source>
</evidence>
<evidence type="ECO:0000256" key="2">
    <source>
        <dbReference type="ARBA" id="ARBA00022840"/>
    </source>
</evidence>
<evidence type="ECO:0000256" key="3">
    <source>
        <dbReference type="ARBA" id="ARBA00023203"/>
    </source>
</evidence>
<gene>
    <name evidence="6" type="ORF">CGI_10010456</name>
</gene>
<dbReference type="GO" id="GO:0051015">
    <property type="term" value="F:actin filament binding"/>
    <property type="evidence" value="ECO:0007669"/>
    <property type="project" value="TreeGrafter"/>
</dbReference>